<feature type="transmembrane region" description="Helical" evidence="8">
    <location>
        <begin position="251"/>
        <end position="272"/>
    </location>
</feature>
<feature type="transmembrane region" description="Helical" evidence="8">
    <location>
        <begin position="472"/>
        <end position="491"/>
    </location>
</feature>
<evidence type="ECO:0000313" key="10">
    <source>
        <dbReference type="Proteomes" id="UP000184474"/>
    </source>
</evidence>
<dbReference type="PANTHER" id="PTHR30047:SF7">
    <property type="entry name" value="HIGH-AFFINITY CHOLINE TRANSPORT PROTEIN"/>
    <property type="match status" value="1"/>
</dbReference>
<evidence type="ECO:0000256" key="6">
    <source>
        <dbReference type="ARBA" id="ARBA00022989"/>
    </source>
</evidence>
<evidence type="ECO:0000313" key="9">
    <source>
        <dbReference type="EMBL" id="SHK03785.1"/>
    </source>
</evidence>
<dbReference type="InterPro" id="IPR000060">
    <property type="entry name" value="BCCT_transptr"/>
</dbReference>
<reference evidence="10" key="1">
    <citation type="submission" date="2016-11" db="EMBL/GenBank/DDBJ databases">
        <authorList>
            <person name="Varghese N."/>
            <person name="Submissions S."/>
        </authorList>
    </citation>
    <scope>NUCLEOTIDE SEQUENCE [LARGE SCALE GENOMIC DNA]</scope>
    <source>
        <strain evidence="10">DSM 26134</strain>
    </source>
</reference>
<keyword evidence="3" id="KW-0813">Transport</keyword>
<accession>A0A1M6P788</accession>
<evidence type="ECO:0000256" key="8">
    <source>
        <dbReference type="SAM" id="Phobius"/>
    </source>
</evidence>
<gene>
    <name evidence="9" type="ORF">SAMN04488028_102575</name>
</gene>
<dbReference type="AlphaFoldDB" id="A0A1M6P788"/>
<dbReference type="Pfam" id="PF02028">
    <property type="entry name" value="BCCT"/>
    <property type="match status" value="1"/>
</dbReference>
<evidence type="ECO:0000256" key="3">
    <source>
        <dbReference type="ARBA" id="ARBA00022448"/>
    </source>
</evidence>
<keyword evidence="10" id="KW-1185">Reference proteome</keyword>
<feature type="transmembrane region" description="Helical" evidence="8">
    <location>
        <begin position="369"/>
        <end position="394"/>
    </location>
</feature>
<feature type="transmembrane region" description="Helical" evidence="8">
    <location>
        <begin position="414"/>
        <end position="441"/>
    </location>
</feature>
<dbReference type="GO" id="GO:0005886">
    <property type="term" value="C:plasma membrane"/>
    <property type="evidence" value="ECO:0007669"/>
    <property type="project" value="UniProtKB-SubCell"/>
</dbReference>
<feature type="transmembrane region" description="Helical" evidence="8">
    <location>
        <begin position="33"/>
        <end position="52"/>
    </location>
</feature>
<evidence type="ECO:0000256" key="7">
    <source>
        <dbReference type="ARBA" id="ARBA00023136"/>
    </source>
</evidence>
<comment type="similarity">
    <text evidence="2">Belongs to the BCCT transporter (TC 2.A.15) family.</text>
</comment>
<feature type="transmembrane region" description="Helical" evidence="8">
    <location>
        <begin position="112"/>
        <end position="131"/>
    </location>
</feature>
<evidence type="ECO:0000256" key="5">
    <source>
        <dbReference type="ARBA" id="ARBA00022692"/>
    </source>
</evidence>
<feature type="transmembrane region" description="Helical" evidence="8">
    <location>
        <begin position="170"/>
        <end position="187"/>
    </location>
</feature>
<dbReference type="EMBL" id="FRAA01000002">
    <property type="protein sequence ID" value="SHK03785.1"/>
    <property type="molecule type" value="Genomic_DNA"/>
</dbReference>
<feature type="transmembrane region" description="Helical" evidence="8">
    <location>
        <begin position="208"/>
        <end position="231"/>
    </location>
</feature>
<protein>
    <submittedName>
        <fullName evidence="9">Choline-glycine betaine transporter</fullName>
    </submittedName>
</protein>
<dbReference type="STRING" id="156994.SAMN04488028_102575"/>
<evidence type="ECO:0000256" key="1">
    <source>
        <dbReference type="ARBA" id="ARBA00004651"/>
    </source>
</evidence>
<proteinExistence type="inferred from homology"/>
<name>A0A1M6P788_REIAG</name>
<keyword evidence="4" id="KW-1003">Cell membrane</keyword>
<keyword evidence="7 8" id="KW-0472">Membrane</keyword>
<dbReference type="PANTHER" id="PTHR30047">
    <property type="entry name" value="HIGH-AFFINITY CHOLINE TRANSPORT PROTEIN-RELATED"/>
    <property type="match status" value="1"/>
</dbReference>
<feature type="transmembrane region" description="Helical" evidence="8">
    <location>
        <begin position="284"/>
        <end position="304"/>
    </location>
</feature>
<feature type="transmembrane region" description="Helical" evidence="8">
    <location>
        <begin position="339"/>
        <end position="357"/>
    </location>
</feature>
<feature type="transmembrane region" description="Helical" evidence="8">
    <location>
        <begin position="503"/>
        <end position="521"/>
    </location>
</feature>
<keyword evidence="5 8" id="KW-0812">Transmembrane</keyword>
<evidence type="ECO:0000256" key="4">
    <source>
        <dbReference type="ARBA" id="ARBA00022475"/>
    </source>
</evidence>
<sequence>MLISFTAINDIVLDFGHYSSINSILLKRLNRTVFFPPIILLVFTVLLSQLYGDEFVSTLQVANQWILDHFSGLFSWTALLILGLVIVVYFSKLGRWRIGGSDARPILSKWKWFAVTICTTIATGILFWGVAEPIFHFSTPPPNLGITAGSKEAMTFAMSSLMMHWTLTPYAIYTLAGLVFAVSFYNLRQPFSLGSMVSPLFADQMNPNVSNFIDIVCLYGLVAGMAASLGAGLLSVMGGLDHLLGWSKTSWGLALITGAIVVTFIVSAVSGLMKGIRILSDINIRLFILLALFVFLAGPTWALLELGLSGVSEYAAHMVSRSLNLDNVLGQKWFNSWTVFNWANWLAWTPITAVFLGRIARGYTVRTFIIFNLVIPSIFGAVWMMIFGGSALLMDFNQGGVLSESLRANGPESLVYLVLGDLPFAIVVSTVFVLLIFLSYVTAADSNTSAMSALSTSGISLDQIEAPVRIKVIWGVLIGLVAWVMVSSVGIEGIKMTSILGGFPILFFMIAVSMSAVVLMIRSRKVKN</sequence>
<comment type="subcellular location">
    <subcellularLocation>
        <location evidence="1">Cell membrane</location>
        <topology evidence="1">Multi-pass membrane protein</topology>
    </subcellularLocation>
</comment>
<organism evidence="9 10">
    <name type="scientific">Reichenbachiella agariperforans</name>
    <dbReference type="NCBI Taxonomy" id="156994"/>
    <lineage>
        <taxon>Bacteria</taxon>
        <taxon>Pseudomonadati</taxon>
        <taxon>Bacteroidota</taxon>
        <taxon>Cytophagia</taxon>
        <taxon>Cytophagales</taxon>
        <taxon>Reichenbachiellaceae</taxon>
        <taxon>Reichenbachiella</taxon>
    </lineage>
</organism>
<keyword evidence="6 8" id="KW-1133">Transmembrane helix</keyword>
<dbReference type="GO" id="GO:0022857">
    <property type="term" value="F:transmembrane transporter activity"/>
    <property type="evidence" value="ECO:0007669"/>
    <property type="project" value="InterPro"/>
</dbReference>
<evidence type="ECO:0000256" key="2">
    <source>
        <dbReference type="ARBA" id="ARBA00005658"/>
    </source>
</evidence>
<dbReference type="Proteomes" id="UP000184474">
    <property type="component" value="Unassembled WGS sequence"/>
</dbReference>
<feature type="transmembrane region" description="Helical" evidence="8">
    <location>
        <begin position="72"/>
        <end position="91"/>
    </location>
</feature>